<comment type="caution">
    <text evidence="1">The sequence shown here is derived from an EMBL/GenBank/DDBJ whole genome shotgun (WGS) entry which is preliminary data.</text>
</comment>
<protein>
    <submittedName>
        <fullName evidence="1">Uncharacterized protein</fullName>
    </submittedName>
</protein>
<name>A0A6N7LPY3_9GAMM</name>
<reference evidence="1 2" key="1">
    <citation type="submission" date="2019-10" db="EMBL/GenBank/DDBJ databases">
        <title>Alcanivorax sp.PA15-N-34 draft genome sequence.</title>
        <authorList>
            <person name="Liao X."/>
            <person name="Shao Z."/>
        </authorList>
    </citation>
    <scope>NUCLEOTIDE SEQUENCE [LARGE SCALE GENOMIC DNA]</scope>
    <source>
        <strain evidence="1 2">PA15-N-34</strain>
    </source>
</reference>
<organism evidence="1 2">
    <name type="scientific">Alcanivorax sediminis</name>
    <dbReference type="NCBI Taxonomy" id="2663008"/>
    <lineage>
        <taxon>Bacteria</taxon>
        <taxon>Pseudomonadati</taxon>
        <taxon>Pseudomonadota</taxon>
        <taxon>Gammaproteobacteria</taxon>
        <taxon>Oceanospirillales</taxon>
        <taxon>Alcanivoracaceae</taxon>
        <taxon>Alcanivorax</taxon>
    </lineage>
</organism>
<evidence type="ECO:0000313" key="2">
    <source>
        <dbReference type="Proteomes" id="UP000469421"/>
    </source>
</evidence>
<accession>A0A6N7LPY3</accession>
<dbReference type="EMBL" id="WIRE01000001">
    <property type="protein sequence ID" value="MQX52289.1"/>
    <property type="molecule type" value="Genomic_DNA"/>
</dbReference>
<dbReference type="Proteomes" id="UP000469421">
    <property type="component" value="Unassembled WGS sequence"/>
</dbReference>
<dbReference type="RefSeq" id="WP_153499011.1">
    <property type="nucleotide sequence ID" value="NZ_WIRE01000001.1"/>
</dbReference>
<evidence type="ECO:0000313" key="1">
    <source>
        <dbReference type="EMBL" id="MQX52289.1"/>
    </source>
</evidence>
<gene>
    <name evidence="1" type="ORF">GFN93_03450</name>
</gene>
<keyword evidence="2" id="KW-1185">Reference proteome</keyword>
<sequence>MLLGVSSVLVGCTNVAGDAIRVIEAPAERQENLFASIEHTLRASGYECHAAGEGHRYRCDKALRNLFIHQTRAVIEVFPDADVPDSYFVMATRWDEGLIPGELISSEYHSADVVALCKALEDSSLGRCRVEAP</sequence>
<proteinExistence type="predicted"/>
<dbReference type="AlphaFoldDB" id="A0A6N7LPY3"/>